<organism evidence="3 4">
    <name type="scientific">Rhodanobacter fulvus Jip2</name>
    <dbReference type="NCBI Taxonomy" id="1163408"/>
    <lineage>
        <taxon>Bacteria</taxon>
        <taxon>Pseudomonadati</taxon>
        <taxon>Pseudomonadota</taxon>
        <taxon>Gammaproteobacteria</taxon>
        <taxon>Lysobacterales</taxon>
        <taxon>Rhodanobacteraceae</taxon>
        <taxon>Rhodanobacter</taxon>
    </lineage>
</organism>
<gene>
    <name evidence="3" type="ORF">UU9_09357</name>
</gene>
<comment type="caution">
    <text evidence="3">The sequence shown here is derived from an EMBL/GenBank/DDBJ whole genome shotgun (WGS) entry which is preliminary data.</text>
</comment>
<feature type="domain" description="DUF4142" evidence="2">
    <location>
        <begin position="1"/>
        <end position="45"/>
    </location>
</feature>
<dbReference type="OrthoDB" id="5952632at2"/>
<sequence>MVDDHEKAVKLFSAEAAASGDSRLRQFAQATLPALRAHLQSAKQLTAVSDARDKAMEHATTMDGAPAHQSPTKPASADETPLNAPPSSVPAAATRTH</sequence>
<evidence type="ECO:0000259" key="2">
    <source>
        <dbReference type="Pfam" id="PF13628"/>
    </source>
</evidence>
<dbReference type="PATRIC" id="fig|1163408.3.peg.1923"/>
<evidence type="ECO:0000313" key="3">
    <source>
        <dbReference type="EMBL" id="EIL89443.1"/>
    </source>
</evidence>
<dbReference type="Proteomes" id="UP000004210">
    <property type="component" value="Unassembled WGS sequence"/>
</dbReference>
<keyword evidence="3" id="KW-0449">Lipoprotein</keyword>
<keyword evidence="4" id="KW-1185">Reference proteome</keyword>
<feature type="region of interest" description="Disordered" evidence="1">
    <location>
        <begin position="54"/>
        <end position="97"/>
    </location>
</feature>
<dbReference type="Pfam" id="PF13628">
    <property type="entry name" value="DUF4142"/>
    <property type="match status" value="1"/>
</dbReference>
<reference evidence="3 4" key="1">
    <citation type="journal article" date="2012" name="J. Bacteriol.">
        <title>Genome sequences for six rhodanobacter strains, isolated from soils and the terrestrial subsurface, with variable denitrification capabilities.</title>
        <authorList>
            <person name="Kostka J.E."/>
            <person name="Green S.J."/>
            <person name="Rishishwar L."/>
            <person name="Prakash O."/>
            <person name="Katz L.S."/>
            <person name="Marino-Ramirez L."/>
            <person name="Jordan I.K."/>
            <person name="Munk C."/>
            <person name="Ivanova N."/>
            <person name="Mikhailova N."/>
            <person name="Watson D.B."/>
            <person name="Brown S.D."/>
            <person name="Palumbo A.V."/>
            <person name="Brooks S.C."/>
        </authorList>
    </citation>
    <scope>NUCLEOTIDE SEQUENCE [LARGE SCALE GENOMIC DNA]</scope>
    <source>
        <strain evidence="4">Jip2T</strain>
    </source>
</reference>
<protein>
    <submittedName>
        <fullName evidence="3">Lipoprotein</fullName>
    </submittedName>
</protein>
<dbReference type="AlphaFoldDB" id="I4VQF2"/>
<evidence type="ECO:0000313" key="4">
    <source>
        <dbReference type="Proteomes" id="UP000004210"/>
    </source>
</evidence>
<evidence type="ECO:0000256" key="1">
    <source>
        <dbReference type="SAM" id="MobiDB-lite"/>
    </source>
</evidence>
<dbReference type="STRING" id="1163408.UU9_09357"/>
<name>I4VQF2_9GAMM</name>
<accession>I4VQF2</accession>
<dbReference type="EMBL" id="AJXU01000036">
    <property type="protein sequence ID" value="EIL89443.1"/>
    <property type="molecule type" value="Genomic_DNA"/>
</dbReference>
<dbReference type="InterPro" id="IPR025419">
    <property type="entry name" value="DUF4142"/>
</dbReference>
<proteinExistence type="predicted"/>